<dbReference type="PANTHER" id="PTHR43063">
    <property type="entry name" value="4FE-4S CLUSTER CONTAINING PARA FAMILY ATPASE PROTEIN"/>
    <property type="match status" value="1"/>
</dbReference>
<evidence type="ECO:0000256" key="2">
    <source>
        <dbReference type="ARBA" id="ARBA00023004"/>
    </source>
</evidence>
<dbReference type="EMBL" id="CAAHFG010000004">
    <property type="protein sequence ID" value="VGO16812.1"/>
    <property type="molecule type" value="Genomic_DNA"/>
</dbReference>
<dbReference type="Gene3D" id="3.30.70.20">
    <property type="match status" value="1"/>
</dbReference>
<dbReference type="GO" id="GO:0051536">
    <property type="term" value="F:iron-sulfur cluster binding"/>
    <property type="evidence" value="ECO:0007669"/>
    <property type="project" value="UniProtKB-KW"/>
</dbReference>
<dbReference type="AlphaFoldDB" id="A0A6C2U9N3"/>
<accession>A0A6C2U9N3</accession>
<dbReference type="PROSITE" id="PS00198">
    <property type="entry name" value="4FE4S_FER_1"/>
    <property type="match status" value="1"/>
</dbReference>
<dbReference type="CDD" id="cd03110">
    <property type="entry name" value="SIMIBI_bact_arch"/>
    <property type="match status" value="1"/>
</dbReference>
<dbReference type="SUPFAM" id="SSF54862">
    <property type="entry name" value="4Fe-4S ferredoxins"/>
    <property type="match status" value="1"/>
</dbReference>
<protein>
    <recommendedName>
        <fullName evidence="4">4Fe-4S ferredoxin-type domain-containing protein</fullName>
    </recommendedName>
</protein>
<keyword evidence="2" id="KW-0408">Iron</keyword>
<dbReference type="GO" id="GO:0046872">
    <property type="term" value="F:metal ion binding"/>
    <property type="evidence" value="ECO:0007669"/>
    <property type="project" value="UniProtKB-KW"/>
</dbReference>
<dbReference type="RefSeq" id="WP_136082334.1">
    <property type="nucleotide sequence ID" value="NZ_CAAHFG010000004.1"/>
</dbReference>
<keyword evidence="3" id="KW-0411">Iron-sulfur</keyword>
<dbReference type="InterPro" id="IPR017896">
    <property type="entry name" value="4Fe4S_Fe-S-bd"/>
</dbReference>
<gene>
    <name evidence="5" type="ORF">PDESU_05404</name>
</gene>
<dbReference type="PANTHER" id="PTHR43063:SF1">
    <property type="entry name" value="4FE-4S CLUSTER CONTAINING PARA FAMILY ATPASE PROTEIN"/>
    <property type="match status" value="1"/>
</dbReference>
<proteinExistence type="predicted"/>
<evidence type="ECO:0000259" key="4">
    <source>
        <dbReference type="PROSITE" id="PS51379"/>
    </source>
</evidence>
<organism evidence="5 6">
    <name type="scientific">Pontiella desulfatans</name>
    <dbReference type="NCBI Taxonomy" id="2750659"/>
    <lineage>
        <taxon>Bacteria</taxon>
        <taxon>Pseudomonadati</taxon>
        <taxon>Kiritimatiellota</taxon>
        <taxon>Kiritimatiellia</taxon>
        <taxon>Kiritimatiellales</taxon>
        <taxon>Pontiellaceae</taxon>
        <taxon>Pontiella</taxon>
    </lineage>
</organism>
<dbReference type="Pfam" id="PF00037">
    <property type="entry name" value="Fer4"/>
    <property type="match status" value="2"/>
</dbReference>
<evidence type="ECO:0000313" key="5">
    <source>
        <dbReference type="EMBL" id="VGO16812.1"/>
    </source>
</evidence>
<feature type="domain" description="4Fe-4S ferredoxin-type" evidence="4">
    <location>
        <begin position="58"/>
        <end position="82"/>
    </location>
</feature>
<name>A0A6C2U9N3_PONDE</name>
<dbReference type="Proteomes" id="UP000366872">
    <property type="component" value="Unassembled WGS sequence"/>
</dbReference>
<dbReference type="Pfam" id="PF01656">
    <property type="entry name" value="CbiA"/>
    <property type="match status" value="1"/>
</dbReference>
<evidence type="ECO:0000256" key="1">
    <source>
        <dbReference type="ARBA" id="ARBA00022723"/>
    </source>
</evidence>
<dbReference type="SUPFAM" id="SSF52540">
    <property type="entry name" value="P-loop containing nucleoside triphosphate hydrolases"/>
    <property type="match status" value="1"/>
</dbReference>
<evidence type="ECO:0000256" key="3">
    <source>
        <dbReference type="ARBA" id="ARBA00023014"/>
    </source>
</evidence>
<evidence type="ECO:0000313" key="6">
    <source>
        <dbReference type="Proteomes" id="UP000366872"/>
    </source>
</evidence>
<sequence length="277" mass="29732">MKIAIASGKGGTGKTTLSCAMALSVSEEVFLLDCDVEEPNSHFFIRPTIGRTEKTYSLVPEVDAETCTGCGECGRVCQFSAIVSLGKKTMVFNELCHSCGACSRICPSGAIRETPKKTGLLTIGRRDHITFVSGRLDVGQAMSPPVIRETLKHASKDGLTIVDCPPGTSCPFVTAVKGCDAVLLVTEPTPFGLHDLKLAVETIRELGIPFAVVVNRSNGERNRISEYCEMEGIELLLQIPEDRRVAEAYSRGAALTTALPELKETIASLPEKMKALA</sequence>
<feature type="domain" description="4Fe-4S ferredoxin-type" evidence="4">
    <location>
        <begin position="87"/>
        <end position="116"/>
    </location>
</feature>
<dbReference type="Gene3D" id="3.40.50.300">
    <property type="entry name" value="P-loop containing nucleotide triphosphate hydrolases"/>
    <property type="match status" value="1"/>
</dbReference>
<keyword evidence="6" id="KW-1185">Reference proteome</keyword>
<dbReference type="InterPro" id="IPR002586">
    <property type="entry name" value="CobQ/CobB/MinD/ParA_Nub-bd_dom"/>
</dbReference>
<dbReference type="PROSITE" id="PS51379">
    <property type="entry name" value="4FE4S_FER_2"/>
    <property type="match status" value="2"/>
</dbReference>
<keyword evidence="1" id="KW-0479">Metal-binding</keyword>
<reference evidence="5 6" key="1">
    <citation type="submission" date="2019-04" db="EMBL/GenBank/DDBJ databases">
        <authorList>
            <person name="Van Vliet M D."/>
        </authorList>
    </citation>
    <scope>NUCLEOTIDE SEQUENCE [LARGE SCALE GENOMIC DNA]</scope>
    <source>
        <strain evidence="5 6">F1</strain>
    </source>
</reference>
<dbReference type="InterPro" id="IPR027417">
    <property type="entry name" value="P-loop_NTPase"/>
</dbReference>
<dbReference type="InterPro" id="IPR017900">
    <property type="entry name" value="4Fe4S_Fe_S_CS"/>
</dbReference>